<evidence type="ECO:0000256" key="1">
    <source>
        <dbReference type="ARBA" id="ARBA00005417"/>
    </source>
</evidence>
<dbReference type="InterPro" id="IPR003439">
    <property type="entry name" value="ABC_transporter-like_ATP-bd"/>
</dbReference>
<evidence type="ECO:0000256" key="2">
    <source>
        <dbReference type="ARBA" id="ARBA00022448"/>
    </source>
</evidence>
<gene>
    <name evidence="6" type="ORF">GGR24_001556</name>
</gene>
<dbReference type="GO" id="GO:0055052">
    <property type="term" value="C:ATP-binding cassette (ABC) transporter complex, substrate-binding subunit-containing"/>
    <property type="evidence" value="ECO:0007669"/>
    <property type="project" value="TreeGrafter"/>
</dbReference>
<dbReference type="GO" id="GO:0022857">
    <property type="term" value="F:transmembrane transporter activity"/>
    <property type="evidence" value="ECO:0007669"/>
    <property type="project" value="InterPro"/>
</dbReference>
<dbReference type="Gene3D" id="2.40.50.100">
    <property type="match status" value="1"/>
</dbReference>
<evidence type="ECO:0000313" key="6">
    <source>
        <dbReference type="EMBL" id="MBB3972899.1"/>
    </source>
</evidence>
<proteinExistence type="inferred from homology"/>
<dbReference type="InterPro" id="IPR013611">
    <property type="entry name" value="Transp-assoc_OB_typ2"/>
</dbReference>
<dbReference type="SUPFAM" id="SSF52540">
    <property type="entry name" value="P-loop containing nucleoside triphosphate hydrolases"/>
    <property type="match status" value="1"/>
</dbReference>
<feature type="domain" description="ABC transporter" evidence="5">
    <location>
        <begin position="4"/>
        <end position="235"/>
    </location>
</feature>
<dbReference type="SUPFAM" id="SSF50331">
    <property type="entry name" value="MOP-like"/>
    <property type="match status" value="1"/>
</dbReference>
<dbReference type="InterPro" id="IPR047641">
    <property type="entry name" value="ABC_transpr_MalK/UgpC-like"/>
</dbReference>
<dbReference type="Gene3D" id="3.40.50.300">
    <property type="entry name" value="P-loop containing nucleotide triphosphate hydrolases"/>
    <property type="match status" value="1"/>
</dbReference>
<evidence type="ECO:0000256" key="4">
    <source>
        <dbReference type="ARBA" id="ARBA00022840"/>
    </source>
</evidence>
<dbReference type="GO" id="GO:0005524">
    <property type="term" value="F:ATP binding"/>
    <property type="evidence" value="ECO:0007669"/>
    <property type="project" value="UniProtKB-KW"/>
</dbReference>
<keyword evidence="6" id="KW-0762">Sugar transport</keyword>
<dbReference type="PROSITE" id="PS50893">
    <property type="entry name" value="ABC_TRANSPORTER_2"/>
    <property type="match status" value="1"/>
</dbReference>
<dbReference type="InterPro" id="IPR027417">
    <property type="entry name" value="P-loop_NTPase"/>
</dbReference>
<name>A0A7W6D622_9HYPH</name>
<keyword evidence="2" id="KW-0813">Transport</keyword>
<keyword evidence="3" id="KW-0547">Nucleotide-binding</keyword>
<reference evidence="6 7" key="1">
    <citation type="submission" date="2020-08" db="EMBL/GenBank/DDBJ databases">
        <title>Genomic Encyclopedia of Type Strains, Phase IV (KMG-IV): sequencing the most valuable type-strain genomes for metagenomic binning, comparative biology and taxonomic classification.</title>
        <authorList>
            <person name="Goeker M."/>
        </authorList>
    </citation>
    <scope>NUCLEOTIDE SEQUENCE [LARGE SCALE GENOMIC DNA]</scope>
    <source>
        <strain evidence="6 7">DSM 25481</strain>
    </source>
</reference>
<keyword evidence="7" id="KW-1185">Reference proteome</keyword>
<organism evidence="6 7">
    <name type="scientific">Hansschlegelia beijingensis</name>
    <dbReference type="NCBI Taxonomy" id="1133344"/>
    <lineage>
        <taxon>Bacteria</taxon>
        <taxon>Pseudomonadati</taxon>
        <taxon>Pseudomonadota</taxon>
        <taxon>Alphaproteobacteria</taxon>
        <taxon>Hyphomicrobiales</taxon>
        <taxon>Methylopilaceae</taxon>
        <taxon>Hansschlegelia</taxon>
    </lineage>
</organism>
<dbReference type="PANTHER" id="PTHR43875">
    <property type="entry name" value="MALTODEXTRIN IMPORT ATP-BINDING PROTEIN MSMX"/>
    <property type="match status" value="1"/>
</dbReference>
<evidence type="ECO:0000259" key="5">
    <source>
        <dbReference type="PROSITE" id="PS50893"/>
    </source>
</evidence>
<comment type="caution">
    <text evidence="6">The sequence shown here is derived from an EMBL/GenBank/DDBJ whole genome shotgun (WGS) entry which is preliminary data.</text>
</comment>
<dbReference type="InterPro" id="IPR017871">
    <property type="entry name" value="ABC_transporter-like_CS"/>
</dbReference>
<dbReference type="EMBL" id="JACIDR010000002">
    <property type="protein sequence ID" value="MBB3972899.1"/>
    <property type="molecule type" value="Genomic_DNA"/>
</dbReference>
<dbReference type="Pfam" id="PF08402">
    <property type="entry name" value="TOBE_2"/>
    <property type="match status" value="1"/>
</dbReference>
<dbReference type="SMART" id="SM00382">
    <property type="entry name" value="AAA"/>
    <property type="match status" value="1"/>
</dbReference>
<dbReference type="AlphaFoldDB" id="A0A7W6D622"/>
<sequence>MTGIVLTDVTRIHRGGAPAVANLSLEIPAGAFCVLTGPAGSGKSTLLRLIAGVEPLTAGVIEIGDAVRQSWRAGRDDVAELVDPQSLRPRRTLYDNMSHGLTTHGLSRKDAQERVLRAADDLALAPALARRPAQVSAGERSRAALARAFTRRPRALLFDEPLANLEPRERLALRRRIRELHRASGVTTVYATHDVADALALADLLVVMENGAVVEAGPPAELYDRPRRRRAAELLGAPPMNILPVRANQTGLSLEDGTHLGGASVMTTAVYAYLGVRPERLFVLDDASPQPGAKLPVTVEEVEAAGADVYVHGRVGAHPVTARLTGRPEIGPDGRVVLGARREHLHMFDVESGERL</sequence>
<dbReference type="PANTHER" id="PTHR43875:SF12">
    <property type="entry name" value="SN-GLYCEROL-3-PHOSPHATE IMPORT ATP-BINDING PROTEIN UGPC"/>
    <property type="match status" value="1"/>
</dbReference>
<dbReference type="Gene3D" id="2.40.50.140">
    <property type="entry name" value="Nucleic acid-binding proteins"/>
    <property type="match status" value="1"/>
</dbReference>
<dbReference type="GO" id="GO:0015794">
    <property type="term" value="P:glycerol-3-phosphate transmembrane transport"/>
    <property type="evidence" value="ECO:0007669"/>
    <property type="project" value="TreeGrafter"/>
</dbReference>
<evidence type="ECO:0000313" key="7">
    <source>
        <dbReference type="Proteomes" id="UP000528964"/>
    </source>
</evidence>
<comment type="similarity">
    <text evidence="1">Belongs to the ABC transporter superfamily.</text>
</comment>
<dbReference type="InterPro" id="IPR012340">
    <property type="entry name" value="NA-bd_OB-fold"/>
</dbReference>
<dbReference type="GO" id="GO:0016887">
    <property type="term" value="F:ATP hydrolysis activity"/>
    <property type="evidence" value="ECO:0007669"/>
    <property type="project" value="InterPro"/>
</dbReference>
<dbReference type="GO" id="GO:0001407">
    <property type="term" value="P:glycerophosphodiester transmembrane transport"/>
    <property type="evidence" value="ECO:0007669"/>
    <property type="project" value="TreeGrafter"/>
</dbReference>
<keyword evidence="4" id="KW-0067">ATP-binding</keyword>
<dbReference type="PROSITE" id="PS00211">
    <property type="entry name" value="ABC_TRANSPORTER_1"/>
    <property type="match status" value="1"/>
</dbReference>
<dbReference type="InterPro" id="IPR008995">
    <property type="entry name" value="Mo/tungstate-bd_C_term_dom"/>
</dbReference>
<protein>
    <submittedName>
        <fullName evidence="6">ABC-type sugar transport system ATPase subunit</fullName>
    </submittedName>
</protein>
<evidence type="ECO:0000256" key="3">
    <source>
        <dbReference type="ARBA" id="ARBA00022741"/>
    </source>
</evidence>
<dbReference type="RefSeq" id="WP_183394772.1">
    <property type="nucleotide sequence ID" value="NZ_JACIDR010000002.1"/>
</dbReference>
<dbReference type="Proteomes" id="UP000528964">
    <property type="component" value="Unassembled WGS sequence"/>
</dbReference>
<accession>A0A7W6D622</accession>
<dbReference type="InterPro" id="IPR003593">
    <property type="entry name" value="AAA+_ATPase"/>
</dbReference>
<dbReference type="Pfam" id="PF00005">
    <property type="entry name" value="ABC_tran"/>
    <property type="match status" value="1"/>
</dbReference>